<dbReference type="eggNOG" id="ENOG5033S2W">
    <property type="taxonomic scope" value="Bacteria"/>
</dbReference>
<proteinExistence type="predicted"/>
<keyword evidence="2" id="KW-1185">Reference proteome</keyword>
<sequence length="308" mass="35063">MSKIVCSVCGSDDVQAKVWVKLNENYETTTEFIDEMIREPADCWCCNCEENQKLIIIEEEKKQPNNTSKNNIHMFIDEKTQNTIHATLDKSVSHGTMRYQELIPAFMNVIRDTPEYVQLMDQLPAYAQEDKTSNWWESEDASWLFTELLETLEQYAPEGYTFGTHPGDGSDYGYWKVDSSEEDNGDTLESILEDTDKCERFAEVVLDEINSDEEQPHHIGSNIIKAYQNGDCDALLIALCGWSMDSLLGKFNDNKPNEPKICPDCQEEALKYAMIDVDDTNLEEGYSCSECGANFIGLDNEQVIKANT</sequence>
<evidence type="ECO:0000313" key="1">
    <source>
        <dbReference type="EMBL" id="GAK37808.1"/>
    </source>
</evidence>
<name>A0A069D4I9_9BACE</name>
<protein>
    <submittedName>
        <fullName evidence="1">Uncharacterized protein</fullName>
    </submittedName>
</protein>
<dbReference type="AlphaFoldDB" id="A0A069D4I9"/>
<accession>A0A069D4I9</accession>
<dbReference type="InterPro" id="IPR032357">
    <property type="entry name" value="DUF4866"/>
</dbReference>
<dbReference type="Pfam" id="PF16160">
    <property type="entry name" value="DUF4866"/>
    <property type="match status" value="1"/>
</dbReference>
<dbReference type="EMBL" id="BAJS01000029">
    <property type="protein sequence ID" value="GAK37808.1"/>
    <property type="molecule type" value="Genomic_DNA"/>
</dbReference>
<evidence type="ECO:0000313" key="2">
    <source>
        <dbReference type="Proteomes" id="UP000027601"/>
    </source>
</evidence>
<comment type="caution">
    <text evidence="1">The sequence shown here is derived from an EMBL/GenBank/DDBJ whole genome shotgun (WGS) entry which is preliminary data.</text>
</comment>
<organism evidence="1 2">
    <name type="scientific">Bacteroides graminisolvens DSM 19988 = JCM 15093</name>
    <dbReference type="NCBI Taxonomy" id="1121097"/>
    <lineage>
        <taxon>Bacteria</taxon>
        <taxon>Pseudomonadati</taxon>
        <taxon>Bacteroidota</taxon>
        <taxon>Bacteroidia</taxon>
        <taxon>Bacteroidales</taxon>
        <taxon>Bacteroidaceae</taxon>
        <taxon>Bacteroides</taxon>
    </lineage>
</organism>
<reference evidence="1 2" key="1">
    <citation type="journal article" date="2015" name="Microbes Environ.">
        <title>Distribution and evolution of nitrogen fixation genes in the phylum bacteroidetes.</title>
        <authorList>
            <person name="Inoue J."/>
            <person name="Oshima K."/>
            <person name="Suda W."/>
            <person name="Sakamoto M."/>
            <person name="Iino T."/>
            <person name="Noda S."/>
            <person name="Hongoh Y."/>
            <person name="Hattori M."/>
            <person name="Ohkuma M."/>
        </authorList>
    </citation>
    <scope>NUCLEOTIDE SEQUENCE [LARGE SCALE GENOMIC DNA]</scope>
    <source>
        <strain evidence="1 2">JCM 15093</strain>
    </source>
</reference>
<dbReference type="OrthoDB" id="1030241at2"/>
<dbReference type="Proteomes" id="UP000027601">
    <property type="component" value="Unassembled WGS sequence"/>
</dbReference>
<dbReference type="RefSeq" id="WP_148297758.1">
    <property type="nucleotide sequence ID" value="NZ_ATZI01000004.1"/>
</dbReference>
<dbReference type="STRING" id="1121097.GCA_000428125_01505"/>
<gene>
    <name evidence="1" type="ORF">JCM15093_3087</name>
</gene>